<dbReference type="InterPro" id="IPR041657">
    <property type="entry name" value="HTH_17"/>
</dbReference>
<dbReference type="Proteomes" id="UP000006178">
    <property type="component" value="Chromosome"/>
</dbReference>
<evidence type="ECO:0000313" key="4">
    <source>
        <dbReference type="Proteomes" id="UP000006178"/>
    </source>
</evidence>
<dbReference type="EMBL" id="CP003184">
    <property type="protein sequence ID" value="AFK87447.1"/>
    <property type="molecule type" value="Genomic_DNA"/>
</dbReference>
<dbReference type="InterPro" id="IPR010093">
    <property type="entry name" value="SinI_DNA-bd"/>
</dbReference>
<reference evidence="3 4" key="1">
    <citation type="journal article" date="2014" name="Appl. Environ. Microbiol.">
        <title>Profile of Secreted Hydrolases, Associated Proteins, and SlpA in Thermoanaerobacterium saccharolyticum during the Degradation of Hemicellulose.</title>
        <authorList>
            <person name="Currie D.H."/>
            <person name="Guss A.M."/>
            <person name="Herring C.D."/>
            <person name="Giannone R.J."/>
            <person name="Johnson C.M."/>
            <person name="Lankford P.K."/>
            <person name="Brown S.D."/>
            <person name="Hettich R.L."/>
            <person name="Lynd L.R."/>
        </authorList>
    </citation>
    <scope>NUCLEOTIDE SEQUENCE [LARGE SCALE GENOMIC DNA]</scope>
    <source>
        <strain evidence="4">DSM 8691 / JW/SL-YS485</strain>
    </source>
</reference>
<sequence length="96" mass="11190">MALVYTTKEAAQLLKVDIKTIYKLKDEHKLQAVKVGSKILITEQSINSYLGIIPAKTENEIRLEEENKRLKEKLRQYERHLSQIKDEILKIDIKAV</sequence>
<dbReference type="STRING" id="1094508.Tsac_2449"/>
<dbReference type="GO" id="GO:0003677">
    <property type="term" value="F:DNA binding"/>
    <property type="evidence" value="ECO:0007669"/>
    <property type="project" value="InterPro"/>
</dbReference>
<evidence type="ECO:0000313" key="3">
    <source>
        <dbReference type="EMBL" id="AFK87447.1"/>
    </source>
</evidence>
<dbReference type="SUPFAM" id="SSF46955">
    <property type="entry name" value="Putative DNA-binding domain"/>
    <property type="match status" value="1"/>
</dbReference>
<dbReference type="KEGG" id="tsh:Tsac_2449"/>
<proteinExistence type="predicted"/>
<name>I3VY52_THESW</name>
<dbReference type="BioCyc" id="TSAC1094508:GLMA-2479-MONOMER"/>
<gene>
    <name evidence="3" type="ordered locus">Tsac_2449</name>
</gene>
<keyword evidence="1" id="KW-0175">Coiled coil</keyword>
<accession>I3VY52</accession>
<keyword evidence="4" id="KW-1185">Reference proteome</keyword>
<organism evidence="3 4">
    <name type="scientific">Thermoanaerobacterium saccharolyticum (strain DSM 8691 / JW/SL-YS485)</name>
    <dbReference type="NCBI Taxonomy" id="1094508"/>
    <lineage>
        <taxon>Bacteria</taxon>
        <taxon>Bacillati</taxon>
        <taxon>Bacillota</taxon>
        <taxon>Clostridia</taxon>
        <taxon>Thermoanaerobacterales</taxon>
        <taxon>Thermoanaerobacteraceae</taxon>
        <taxon>Thermoanaerobacterium</taxon>
    </lineage>
</organism>
<dbReference type="PATRIC" id="fig|1094508.3.peg.2483"/>
<dbReference type="Pfam" id="PF12728">
    <property type="entry name" value="HTH_17"/>
    <property type="match status" value="1"/>
</dbReference>
<protein>
    <submittedName>
        <fullName evidence="3">DNA binding domain protein, excisionase family</fullName>
    </submittedName>
</protein>
<dbReference type="NCBIfam" id="TIGR01764">
    <property type="entry name" value="excise"/>
    <property type="match status" value="1"/>
</dbReference>
<dbReference type="RefSeq" id="WP_014759283.1">
    <property type="nucleotide sequence ID" value="NC_017992.1"/>
</dbReference>
<evidence type="ECO:0000259" key="2">
    <source>
        <dbReference type="Pfam" id="PF12728"/>
    </source>
</evidence>
<evidence type="ECO:0000256" key="1">
    <source>
        <dbReference type="SAM" id="Coils"/>
    </source>
</evidence>
<dbReference type="AlphaFoldDB" id="I3VY52"/>
<dbReference type="InterPro" id="IPR009061">
    <property type="entry name" value="DNA-bd_dom_put_sf"/>
</dbReference>
<feature type="coiled-coil region" evidence="1">
    <location>
        <begin position="53"/>
        <end position="87"/>
    </location>
</feature>
<feature type="domain" description="Helix-turn-helix" evidence="2">
    <location>
        <begin position="4"/>
        <end position="50"/>
    </location>
</feature>